<evidence type="ECO:0000313" key="2">
    <source>
        <dbReference type="Proteomes" id="UP000191056"/>
    </source>
</evidence>
<proteinExistence type="predicted"/>
<dbReference type="AlphaFoldDB" id="A0A1V4J119"/>
<dbReference type="RefSeq" id="WP_079437825.1">
    <property type="nucleotide sequence ID" value="NZ_MZGT01000003.1"/>
</dbReference>
<dbReference type="Proteomes" id="UP000191056">
    <property type="component" value="Unassembled WGS sequence"/>
</dbReference>
<comment type="caution">
    <text evidence="1">The sequence shown here is derived from an EMBL/GenBank/DDBJ whole genome shotgun (WGS) entry which is preliminary data.</text>
</comment>
<dbReference type="EMBL" id="MZGT01000003">
    <property type="protein sequence ID" value="OPJ65876.1"/>
    <property type="molecule type" value="Genomic_DNA"/>
</dbReference>
<evidence type="ECO:0000313" key="1">
    <source>
        <dbReference type="EMBL" id="OPJ65876.1"/>
    </source>
</evidence>
<dbReference type="OrthoDB" id="1931247at2"/>
<sequence>MVRNEIKMKSQEEERFDKKQIALAIRNSTIEDELSYFLLDEGIIKCEACGLKDICNEANELVDKYAERTTRVVGNFTFD</sequence>
<accession>A0A1V4J119</accession>
<name>A0A1V4J119_9CLOT</name>
<protein>
    <submittedName>
        <fullName evidence="1">Uncharacterized protein</fullName>
    </submittedName>
</protein>
<keyword evidence="2" id="KW-1185">Reference proteome</keyword>
<organism evidence="1 2">
    <name type="scientific">Clostridium chromiireducens</name>
    <dbReference type="NCBI Taxonomy" id="225345"/>
    <lineage>
        <taxon>Bacteria</taxon>
        <taxon>Bacillati</taxon>
        <taxon>Bacillota</taxon>
        <taxon>Clostridia</taxon>
        <taxon>Eubacteriales</taxon>
        <taxon>Clostridiaceae</taxon>
        <taxon>Clostridium</taxon>
    </lineage>
</organism>
<reference evidence="1 2" key="1">
    <citation type="submission" date="2017-03" db="EMBL/GenBank/DDBJ databases">
        <title>Genome sequence of Clostridium chromiireducens DSM 23318.</title>
        <authorList>
            <person name="Poehlein A."/>
            <person name="Daniel R."/>
        </authorList>
    </citation>
    <scope>NUCLEOTIDE SEQUENCE [LARGE SCALE GENOMIC DNA]</scope>
    <source>
        <strain evidence="1 2">DSM 23318</strain>
    </source>
</reference>
<gene>
    <name evidence="1" type="ORF">CLCHR_02320</name>
</gene>